<dbReference type="Gene3D" id="1.10.1300.10">
    <property type="entry name" value="3'5'-cyclic nucleotide phosphodiesterase, catalytic domain"/>
    <property type="match status" value="2"/>
</dbReference>
<accession>A0ABM1K076</accession>
<evidence type="ECO:0000256" key="3">
    <source>
        <dbReference type="RuleBase" id="RU363067"/>
    </source>
</evidence>
<name>A0ABM1K076_GEKJA</name>
<evidence type="ECO:0000256" key="2">
    <source>
        <dbReference type="ARBA" id="ARBA00022801"/>
    </source>
</evidence>
<sequence>MSCLMVERCGEISFDSPEQNAKCVRMLGDARLRDQTGVLSERRGSYPFIDFRLLNNTIYSGEISTKKKVKRLLSFQRYFHASRLLRGIVPQTSLYLLDEDYLGQARHMLSKVGMWDFDIFLFDRLTNGNSLVTLLCHLFNVHGLIHHFQLDMVTLHRFLGNSLVTLLCHLFNVHGLIHHFQLDMVTLHRFLADQDYCSSPQCPSCPLPKSCQCGAAAVEANKQPRSLKSNLSLSALKMYVCSTLANFLTPLDIMLGLLAAAAHDVDHPGVNQPFLIKTKHHLASLYQNVSVLENHHWRSTVGMLRESRLLAHLPKEERHDIEQQLGSLILATDINRQNEFLTRLKAHLQNQDLRLEDAPDRHFMLQIALKCADICNPCRLWEMSKQWSERVCEEFYRQGDLEQKFDLEISPLCNQQKDTIPSIQIGFMTYIVEPLFEEWANFTGNTPLSENMQNHLRRNKAKWRNLLHKQHSSTDHSGQGTENEEQTLNEGETP</sequence>
<evidence type="ECO:0000256" key="4">
    <source>
        <dbReference type="SAM" id="MobiDB-lite"/>
    </source>
</evidence>
<dbReference type="PRINTS" id="PR00387">
    <property type="entry name" value="PDIESTERASE1"/>
</dbReference>
<comment type="similarity">
    <text evidence="3">Belongs to the cyclic nucleotide phosphodiesterase family.</text>
</comment>
<dbReference type="InterPro" id="IPR023174">
    <property type="entry name" value="PDEase_CS"/>
</dbReference>
<dbReference type="PANTHER" id="PTHR11347">
    <property type="entry name" value="CYCLIC NUCLEOTIDE PHOSPHODIESTERASE"/>
    <property type="match status" value="1"/>
</dbReference>
<gene>
    <name evidence="7" type="primary">PDE7B</name>
</gene>
<feature type="region of interest" description="Disordered" evidence="4">
    <location>
        <begin position="469"/>
        <end position="494"/>
    </location>
</feature>
<feature type="compositionally biased region" description="Acidic residues" evidence="4">
    <location>
        <begin position="482"/>
        <end position="494"/>
    </location>
</feature>
<comment type="cofactor">
    <cofactor evidence="3">
        <name>a divalent metal cation</name>
        <dbReference type="ChEBI" id="CHEBI:60240"/>
    </cofactor>
    <text evidence="3">Binds 2 divalent metal cations per subunit. Site 1 may preferentially bind zinc ions, while site 2 has a preference for magnesium and/or manganese ions.</text>
</comment>
<proteinExistence type="inferred from homology"/>
<dbReference type="SUPFAM" id="SSF109604">
    <property type="entry name" value="HD-domain/PDEase-like"/>
    <property type="match status" value="2"/>
</dbReference>
<keyword evidence="2 3" id="KW-0378">Hydrolase</keyword>
<dbReference type="Proteomes" id="UP000694871">
    <property type="component" value="Unplaced"/>
</dbReference>
<dbReference type="RefSeq" id="XP_015267113.1">
    <property type="nucleotide sequence ID" value="XM_015411627.1"/>
</dbReference>
<dbReference type="InterPro" id="IPR036971">
    <property type="entry name" value="PDEase_catalytic_dom_sf"/>
</dbReference>
<dbReference type="GeneID" id="107110784"/>
<dbReference type="PROSITE" id="PS00126">
    <property type="entry name" value="PDEASE_I_1"/>
    <property type="match status" value="1"/>
</dbReference>
<dbReference type="EC" id="3.1.4.-" evidence="3"/>
<evidence type="ECO:0000313" key="6">
    <source>
        <dbReference type="Proteomes" id="UP000694871"/>
    </source>
</evidence>
<evidence type="ECO:0000313" key="7">
    <source>
        <dbReference type="RefSeq" id="XP_015267113.1"/>
    </source>
</evidence>
<dbReference type="InterPro" id="IPR023088">
    <property type="entry name" value="PDEase"/>
</dbReference>
<keyword evidence="6" id="KW-1185">Reference proteome</keyword>
<dbReference type="CDD" id="cd00077">
    <property type="entry name" value="HDc"/>
    <property type="match status" value="1"/>
</dbReference>
<reference evidence="7" key="1">
    <citation type="submission" date="2025-08" db="UniProtKB">
        <authorList>
            <consortium name="RefSeq"/>
        </authorList>
    </citation>
    <scope>IDENTIFICATION</scope>
</reference>
<keyword evidence="1 3" id="KW-0479">Metal-binding</keyword>
<organism evidence="6 7">
    <name type="scientific">Gekko japonicus</name>
    <name type="common">Schlegel's Japanese gecko</name>
    <dbReference type="NCBI Taxonomy" id="146911"/>
    <lineage>
        <taxon>Eukaryota</taxon>
        <taxon>Metazoa</taxon>
        <taxon>Chordata</taxon>
        <taxon>Craniata</taxon>
        <taxon>Vertebrata</taxon>
        <taxon>Euteleostomi</taxon>
        <taxon>Lepidosauria</taxon>
        <taxon>Squamata</taxon>
        <taxon>Bifurcata</taxon>
        <taxon>Gekkota</taxon>
        <taxon>Gekkonidae</taxon>
        <taxon>Gekkoninae</taxon>
        <taxon>Gekko</taxon>
    </lineage>
</organism>
<protein>
    <recommendedName>
        <fullName evidence="3">Phosphodiesterase</fullName>
        <ecNumber evidence="3">3.1.4.-</ecNumber>
    </recommendedName>
</protein>
<dbReference type="PROSITE" id="PS51845">
    <property type="entry name" value="PDEASE_I_2"/>
    <property type="match status" value="1"/>
</dbReference>
<evidence type="ECO:0000256" key="1">
    <source>
        <dbReference type="ARBA" id="ARBA00022723"/>
    </source>
</evidence>
<feature type="domain" description="PDEase" evidence="5">
    <location>
        <begin position="97"/>
        <end position="470"/>
    </location>
</feature>
<evidence type="ECO:0000259" key="5">
    <source>
        <dbReference type="PROSITE" id="PS51845"/>
    </source>
</evidence>
<dbReference type="InterPro" id="IPR003607">
    <property type="entry name" value="HD/PDEase_dom"/>
</dbReference>
<dbReference type="InterPro" id="IPR002073">
    <property type="entry name" value="PDEase_catalytic_dom"/>
</dbReference>
<dbReference type="Pfam" id="PF00233">
    <property type="entry name" value="PDEase_I"/>
    <property type="match status" value="1"/>
</dbReference>